<dbReference type="Gene3D" id="2.40.170.20">
    <property type="entry name" value="TonB-dependent receptor, beta-barrel domain"/>
    <property type="match status" value="1"/>
</dbReference>
<protein>
    <recommendedName>
        <fullName evidence="17">Secretin/TonB short N-terminal domain-containing protein</fullName>
    </recommendedName>
</protein>
<dbReference type="NCBIfam" id="TIGR01783">
    <property type="entry name" value="TonB-siderophor"/>
    <property type="match status" value="1"/>
</dbReference>
<evidence type="ECO:0000256" key="11">
    <source>
        <dbReference type="ARBA" id="ARBA00023136"/>
    </source>
</evidence>
<dbReference type="SMART" id="SM00965">
    <property type="entry name" value="STN"/>
    <property type="match status" value="1"/>
</dbReference>
<dbReference type="PROSITE" id="PS52016">
    <property type="entry name" value="TONB_DEPENDENT_REC_3"/>
    <property type="match status" value="1"/>
</dbReference>
<dbReference type="InterPro" id="IPR037066">
    <property type="entry name" value="Plug_dom_sf"/>
</dbReference>
<keyword evidence="10 16" id="KW-0798">TonB box</keyword>
<keyword evidence="6 14" id="KW-0812">Transmembrane</keyword>
<dbReference type="Gene3D" id="2.170.130.10">
    <property type="entry name" value="TonB-dependent receptor, plug domain"/>
    <property type="match status" value="1"/>
</dbReference>
<dbReference type="InterPro" id="IPR010105">
    <property type="entry name" value="TonB_sidphr_rcpt"/>
</dbReference>
<dbReference type="InterPro" id="IPR011662">
    <property type="entry name" value="Secretin/TonB_short_N"/>
</dbReference>
<evidence type="ECO:0000256" key="13">
    <source>
        <dbReference type="ARBA" id="ARBA00023237"/>
    </source>
</evidence>
<name>A0ABX4EYZ0_9BORD</name>
<dbReference type="InterPro" id="IPR036942">
    <property type="entry name" value="Beta-barrel_TonB_sf"/>
</dbReference>
<keyword evidence="4 14" id="KW-1134">Transmembrane beta strand</keyword>
<gene>
    <name evidence="18" type="ORF">CAL27_18320</name>
</gene>
<evidence type="ECO:0000313" key="19">
    <source>
        <dbReference type="Proteomes" id="UP000216354"/>
    </source>
</evidence>
<evidence type="ECO:0000259" key="17">
    <source>
        <dbReference type="SMART" id="SM00965"/>
    </source>
</evidence>
<feature type="domain" description="Secretin/TonB short N-terminal" evidence="17">
    <location>
        <begin position="88"/>
        <end position="138"/>
    </location>
</feature>
<proteinExistence type="inferred from homology"/>
<keyword evidence="3 14" id="KW-0813">Transport</keyword>
<dbReference type="Gene3D" id="3.55.50.30">
    <property type="match status" value="1"/>
</dbReference>
<evidence type="ECO:0000256" key="9">
    <source>
        <dbReference type="ARBA" id="ARBA00023065"/>
    </source>
</evidence>
<accession>A0ABX4EYZ0</accession>
<dbReference type="Pfam" id="PF07660">
    <property type="entry name" value="STN"/>
    <property type="match status" value="1"/>
</dbReference>
<dbReference type="EMBL" id="NEVR01000004">
    <property type="protein sequence ID" value="OZI58642.1"/>
    <property type="molecule type" value="Genomic_DNA"/>
</dbReference>
<evidence type="ECO:0000256" key="10">
    <source>
        <dbReference type="ARBA" id="ARBA00023077"/>
    </source>
</evidence>
<evidence type="ECO:0000256" key="5">
    <source>
        <dbReference type="ARBA" id="ARBA00022496"/>
    </source>
</evidence>
<evidence type="ECO:0000256" key="7">
    <source>
        <dbReference type="ARBA" id="ARBA00022729"/>
    </source>
</evidence>
<dbReference type="Pfam" id="PF00593">
    <property type="entry name" value="TonB_dep_Rec_b-barrel"/>
    <property type="match status" value="1"/>
</dbReference>
<dbReference type="CDD" id="cd01347">
    <property type="entry name" value="ligand_gated_channel"/>
    <property type="match status" value="1"/>
</dbReference>
<dbReference type="InterPro" id="IPR039426">
    <property type="entry name" value="TonB-dep_rcpt-like"/>
</dbReference>
<keyword evidence="13 14" id="KW-0998">Cell outer membrane</keyword>
<sequence length="818" mass="89192">MRRRARSCKQPGTSFVIDRNIFPARRPEPSRPAARRISATLSTLTLAVTLALAAAPPTARAQDAATTIDIARQPLGAALLQLGQQTSLQFIYTSDLVRGLAAPAVTGTMTAEDALRRLISGTGLEYSRSGNTIHLRRAGGTATLAPVEVAGSYSAVSEGTGSYTALGPTRTATGFDLSLRETPQSVTVMTRQRLEDFNLYTLSDVLQQTPGVAVDRQGDAFNFTVRGSAVNMQIDGMRQKASGWFTNSQTQFSMNDMIEIDRIEVLKGSSGLMSGDGSYGGTVNLIRKRPTRAFQGSVGVAAASWDNYRTDVDLGGPLNESGTLRGRLAAAATDGRSFVDDVKTNSQTVFGTVDLDITANTLLNVNFTHRRRELMGAGNTSMIQAYAASGQYLGMQRRSFNVGAPWSGYEQESNTVAGSLEHRFANGWVATLRGSYDKTENPRGRTGIWFTAVPQAVDFGWTRDYDNRNRSVAIEVQGPVALFGRTHELRFGADSYSTSTDSYAGSARRTDLGLDYADGGGGIPKPDFDAMPMNNHSYFSSKRRSVYAAGLFSLADPVKLIGGVRVTDYDQFDDTPYSYSNADLRERGVVTPYGGLVVDVSKNISVYGSYASIFNAQGARDAQGNTIDPEEGMTYEVGAKGEFFDNRLNVSIARFWMKTDNTAEETGEMRPTGEAIYRSVSGVVRRGYELEVSGELSPRWQVQGSYVMNSSSLRAADTVPKYQFKLASTYRLPGALEDLTVGAAARWQSKSVAGPLEQSSFWLVDLMARYQVNRQLDIGANVNNLFDKKYMSGLRDFGRVQYTWGAPRNVSVNLRYRF</sequence>
<keyword evidence="11 14" id="KW-0472">Membrane</keyword>
<evidence type="ECO:0000256" key="14">
    <source>
        <dbReference type="PROSITE-ProRule" id="PRU01360"/>
    </source>
</evidence>
<keyword evidence="9" id="KW-0406">Ion transport</keyword>
<organism evidence="18 19">
    <name type="scientific">Bordetella genomosp. 1</name>
    <dbReference type="NCBI Taxonomy" id="1395607"/>
    <lineage>
        <taxon>Bacteria</taxon>
        <taxon>Pseudomonadati</taxon>
        <taxon>Pseudomonadota</taxon>
        <taxon>Betaproteobacteria</taxon>
        <taxon>Burkholderiales</taxon>
        <taxon>Alcaligenaceae</taxon>
        <taxon>Bordetella</taxon>
    </lineage>
</organism>
<evidence type="ECO:0000256" key="6">
    <source>
        <dbReference type="ARBA" id="ARBA00022692"/>
    </source>
</evidence>
<evidence type="ECO:0000256" key="16">
    <source>
        <dbReference type="RuleBase" id="RU003357"/>
    </source>
</evidence>
<keyword evidence="5" id="KW-0410">Iron transport</keyword>
<dbReference type="InterPro" id="IPR000531">
    <property type="entry name" value="Beta-barrel_TonB"/>
</dbReference>
<dbReference type="PANTHER" id="PTHR32552">
    <property type="entry name" value="FERRICHROME IRON RECEPTOR-RELATED"/>
    <property type="match status" value="1"/>
</dbReference>
<evidence type="ECO:0000256" key="2">
    <source>
        <dbReference type="ARBA" id="ARBA00009810"/>
    </source>
</evidence>
<evidence type="ECO:0000256" key="15">
    <source>
        <dbReference type="PROSITE-ProRule" id="PRU10144"/>
    </source>
</evidence>
<dbReference type="PROSITE" id="PS01156">
    <property type="entry name" value="TONB_DEPENDENT_REC_2"/>
    <property type="match status" value="1"/>
</dbReference>
<comment type="subcellular location">
    <subcellularLocation>
        <location evidence="1 14">Cell outer membrane</location>
        <topology evidence="1 14">Multi-pass membrane protein</topology>
    </subcellularLocation>
</comment>
<dbReference type="InterPro" id="IPR010917">
    <property type="entry name" value="TonB_rcpt_CS"/>
</dbReference>
<keyword evidence="8" id="KW-0408">Iron</keyword>
<evidence type="ECO:0000313" key="18">
    <source>
        <dbReference type="EMBL" id="OZI58642.1"/>
    </source>
</evidence>
<evidence type="ECO:0000256" key="1">
    <source>
        <dbReference type="ARBA" id="ARBA00004571"/>
    </source>
</evidence>
<dbReference type="SUPFAM" id="SSF56935">
    <property type="entry name" value="Porins"/>
    <property type="match status" value="1"/>
</dbReference>
<evidence type="ECO:0000256" key="12">
    <source>
        <dbReference type="ARBA" id="ARBA00023170"/>
    </source>
</evidence>
<evidence type="ECO:0000256" key="4">
    <source>
        <dbReference type="ARBA" id="ARBA00022452"/>
    </source>
</evidence>
<dbReference type="Pfam" id="PF07715">
    <property type="entry name" value="Plug"/>
    <property type="match status" value="1"/>
</dbReference>
<keyword evidence="19" id="KW-1185">Reference proteome</keyword>
<dbReference type="PANTHER" id="PTHR32552:SF74">
    <property type="entry name" value="HYDROXAMATE SIDEROPHORE RECEPTOR FHUE"/>
    <property type="match status" value="1"/>
</dbReference>
<reference evidence="18 19" key="1">
    <citation type="submission" date="2017-05" db="EMBL/GenBank/DDBJ databases">
        <title>Complete and WGS of Bordetella genogroups.</title>
        <authorList>
            <person name="Spilker T."/>
            <person name="Lipuma J."/>
        </authorList>
    </citation>
    <scope>NUCLEOTIDE SEQUENCE [LARGE SCALE GENOMIC DNA]</scope>
    <source>
        <strain evidence="18 19">AU9795</strain>
    </source>
</reference>
<dbReference type="Proteomes" id="UP000216354">
    <property type="component" value="Unassembled WGS sequence"/>
</dbReference>
<keyword evidence="12" id="KW-0675">Receptor</keyword>
<evidence type="ECO:0000256" key="3">
    <source>
        <dbReference type="ARBA" id="ARBA00022448"/>
    </source>
</evidence>
<comment type="caution">
    <text evidence="18">The sequence shown here is derived from an EMBL/GenBank/DDBJ whole genome shotgun (WGS) entry which is preliminary data.</text>
</comment>
<comment type="similarity">
    <text evidence="2 14 16">Belongs to the TonB-dependent receptor family.</text>
</comment>
<feature type="short sequence motif" description="TonB C-terminal box" evidence="15">
    <location>
        <begin position="801"/>
        <end position="818"/>
    </location>
</feature>
<keyword evidence="7" id="KW-0732">Signal</keyword>
<dbReference type="InterPro" id="IPR012910">
    <property type="entry name" value="Plug_dom"/>
</dbReference>
<evidence type="ECO:0000256" key="8">
    <source>
        <dbReference type="ARBA" id="ARBA00023004"/>
    </source>
</evidence>